<accession>A0ABV6M9Q3</accession>
<keyword evidence="2" id="KW-1185">Reference proteome</keyword>
<gene>
    <name evidence="1" type="ORF">ACFFIA_26630</name>
</gene>
<evidence type="ECO:0000313" key="1">
    <source>
        <dbReference type="EMBL" id="MFC0531224.1"/>
    </source>
</evidence>
<comment type="caution">
    <text evidence="1">The sequence shown here is derived from an EMBL/GenBank/DDBJ whole genome shotgun (WGS) entry which is preliminary data.</text>
</comment>
<reference evidence="1 2" key="1">
    <citation type="submission" date="2024-09" db="EMBL/GenBank/DDBJ databases">
        <authorList>
            <person name="Sun Q."/>
            <person name="Mori K."/>
        </authorList>
    </citation>
    <scope>NUCLEOTIDE SEQUENCE [LARGE SCALE GENOMIC DNA]</scope>
    <source>
        <strain evidence="1 2">TBRC 3947</strain>
    </source>
</reference>
<dbReference type="EMBL" id="JBHLUH010000056">
    <property type="protein sequence ID" value="MFC0531224.1"/>
    <property type="molecule type" value="Genomic_DNA"/>
</dbReference>
<sequence>MSQVVGEFLARWLAGGDEIDGVHDASITERSLREGNAFARLNYGINSGSCRCTNV</sequence>
<name>A0ABV6M9Q3_9ACTN</name>
<dbReference type="Proteomes" id="UP001589867">
    <property type="component" value="Unassembled WGS sequence"/>
</dbReference>
<protein>
    <submittedName>
        <fullName evidence="1">Uncharacterized protein</fullName>
    </submittedName>
</protein>
<dbReference type="RefSeq" id="WP_377255242.1">
    <property type="nucleotide sequence ID" value="NZ_JBHLUH010000056.1"/>
</dbReference>
<organism evidence="1 2">
    <name type="scientific">Phytohabitans kaempferiae</name>
    <dbReference type="NCBI Taxonomy" id="1620943"/>
    <lineage>
        <taxon>Bacteria</taxon>
        <taxon>Bacillati</taxon>
        <taxon>Actinomycetota</taxon>
        <taxon>Actinomycetes</taxon>
        <taxon>Micromonosporales</taxon>
        <taxon>Micromonosporaceae</taxon>
    </lineage>
</organism>
<evidence type="ECO:0000313" key="2">
    <source>
        <dbReference type="Proteomes" id="UP001589867"/>
    </source>
</evidence>
<proteinExistence type="predicted"/>